<dbReference type="Gene3D" id="3.30.450.150">
    <property type="entry name" value="Haem-degrading domain"/>
    <property type="match status" value="1"/>
</dbReference>
<keyword evidence="2" id="KW-1185">Reference proteome</keyword>
<evidence type="ECO:0000313" key="2">
    <source>
        <dbReference type="Proteomes" id="UP001218788"/>
    </source>
</evidence>
<reference evidence="1 2" key="1">
    <citation type="submission" date="2022-10" db="EMBL/GenBank/DDBJ databases">
        <title>Alteromonas sp. chi3 Genome sequencing.</title>
        <authorList>
            <person name="Park S."/>
        </authorList>
    </citation>
    <scope>NUCLEOTIDE SEQUENCE [LARGE SCALE GENOMIC DNA]</scope>
    <source>
        <strain evidence="2">chi3</strain>
    </source>
</reference>
<dbReference type="PANTHER" id="PTHR34309:SF10">
    <property type="entry name" value="SLR1406 PROTEIN"/>
    <property type="match status" value="1"/>
</dbReference>
<organism evidence="1 2">
    <name type="scientific">Alteromonas gilva</name>
    <dbReference type="NCBI Taxonomy" id="2987522"/>
    <lineage>
        <taxon>Bacteria</taxon>
        <taxon>Pseudomonadati</taxon>
        <taxon>Pseudomonadota</taxon>
        <taxon>Gammaproteobacteria</taxon>
        <taxon>Alteromonadales</taxon>
        <taxon>Alteromonadaceae</taxon>
        <taxon>Alteromonas/Salinimonas group</taxon>
        <taxon>Alteromonas</taxon>
    </lineage>
</organism>
<dbReference type="InterPro" id="IPR038084">
    <property type="entry name" value="PduO/GlcC-like_sf"/>
</dbReference>
<proteinExistence type="predicted"/>
<dbReference type="SUPFAM" id="SSF143744">
    <property type="entry name" value="GlcG-like"/>
    <property type="match status" value="1"/>
</dbReference>
<name>A0ABT5L7N2_9ALTE</name>
<dbReference type="Proteomes" id="UP001218788">
    <property type="component" value="Unassembled WGS sequence"/>
</dbReference>
<gene>
    <name evidence="1" type="ORF">OIK42_20075</name>
</gene>
<protein>
    <submittedName>
        <fullName evidence="1">Heme-binding protein</fullName>
    </submittedName>
</protein>
<dbReference type="EMBL" id="JAQQXP010000005">
    <property type="protein sequence ID" value="MDC8833060.1"/>
    <property type="molecule type" value="Genomic_DNA"/>
</dbReference>
<dbReference type="InterPro" id="IPR005624">
    <property type="entry name" value="PduO/GlcC-like"/>
</dbReference>
<dbReference type="Pfam" id="PF03928">
    <property type="entry name" value="HbpS-like"/>
    <property type="match status" value="1"/>
</dbReference>
<dbReference type="InterPro" id="IPR052517">
    <property type="entry name" value="GlcG_carb_metab_protein"/>
</dbReference>
<accession>A0ABT5L7N2</accession>
<evidence type="ECO:0000313" key="1">
    <source>
        <dbReference type="EMBL" id="MDC8833060.1"/>
    </source>
</evidence>
<comment type="caution">
    <text evidence="1">The sequence shown here is derived from an EMBL/GenBank/DDBJ whole genome shotgun (WGS) entry which is preliminary data.</text>
</comment>
<dbReference type="RefSeq" id="WP_273642980.1">
    <property type="nucleotide sequence ID" value="NZ_JAQQXP010000005.1"/>
</dbReference>
<dbReference type="PANTHER" id="PTHR34309">
    <property type="entry name" value="SLR1406 PROTEIN"/>
    <property type="match status" value="1"/>
</dbReference>
<sequence>MTLTLALAEKIIDGTLSYARTNNVNPLAVVVLDAGAHPVAFKRQDKASLYRFDIALAKAKGALGMGFNTRGIAEKAKNNPTFFASVTTISGVELALSPGGNLIKDGLGNIIGAIGISGDSGEVDELCAQAGIDAVATELEDN</sequence>